<dbReference type="EMBL" id="BDDD01000226">
    <property type="protein sequence ID" value="GAV61838.1"/>
    <property type="molecule type" value="Genomic_DNA"/>
</dbReference>
<feature type="region of interest" description="Disordered" evidence="1">
    <location>
        <begin position="243"/>
        <end position="271"/>
    </location>
</feature>
<proteinExistence type="predicted"/>
<protein>
    <submittedName>
        <fullName evidence="4">DUF4378 domain-containing protein/VARLMGL domain-containing protein</fullName>
    </submittedName>
</protein>
<dbReference type="Pfam" id="PF14383">
    <property type="entry name" value="VARLMGL"/>
    <property type="match status" value="1"/>
</dbReference>
<feature type="compositionally biased region" description="Polar residues" evidence="1">
    <location>
        <begin position="507"/>
        <end position="519"/>
    </location>
</feature>
<accession>A0A1Q3B1J8</accession>
<feature type="domain" description="DUF3741" evidence="3">
    <location>
        <begin position="123"/>
        <end position="150"/>
    </location>
</feature>
<feature type="region of interest" description="Disordered" evidence="1">
    <location>
        <begin position="312"/>
        <end position="361"/>
    </location>
</feature>
<evidence type="ECO:0000313" key="4">
    <source>
        <dbReference type="EMBL" id="GAV61838.1"/>
    </source>
</evidence>
<dbReference type="InterPro" id="IPR025486">
    <property type="entry name" value="DUF4378"/>
</dbReference>
<keyword evidence="5" id="KW-1185">Reference proteome</keyword>
<evidence type="ECO:0000256" key="1">
    <source>
        <dbReference type="SAM" id="MobiDB-lite"/>
    </source>
</evidence>
<dbReference type="STRING" id="3775.A0A1Q3B1J8"/>
<dbReference type="InParanoid" id="A0A1Q3B1J8"/>
<feature type="compositionally biased region" description="Low complexity" evidence="1">
    <location>
        <begin position="26"/>
        <end position="36"/>
    </location>
</feature>
<feature type="compositionally biased region" description="Basic and acidic residues" evidence="1">
    <location>
        <begin position="14"/>
        <end position="24"/>
    </location>
</feature>
<feature type="compositionally biased region" description="Low complexity" evidence="1">
    <location>
        <begin position="485"/>
        <end position="498"/>
    </location>
</feature>
<feature type="domain" description="DUF4378" evidence="2">
    <location>
        <begin position="528"/>
        <end position="695"/>
    </location>
</feature>
<dbReference type="AlphaFoldDB" id="A0A1Q3B1J8"/>
<gene>
    <name evidence="4" type="ORF">CFOL_v3_05364</name>
</gene>
<dbReference type="PANTHER" id="PTHR37751:SF1">
    <property type="entry name" value="LOW PROTEIN: M-PHASE INDUCER PHOSPHATASE-LIKE PROTEIN"/>
    <property type="match status" value="1"/>
</dbReference>
<sequence length="709" mass="79346">MGREWYWVGSRSSKRGENGGERDGITTTTSNSSSSTPGCISAVFHFFDFQLPLHHRQPSSNPNSSLLVEPAIREDAPRHNLELEESPLPSITKEDEKLDIQMGIQIKTSGDIRSKVGFPNNDSSSEISSSPGIKTPTLVARLMGLDLLPEIYSPSCSSTLVTPRNLHTKSHLHHHITPRRPLQSKPINHKYCIESEITGTRSLPETPRISSARRSDVDHRLSLQISKENMFLSEELDFSRFSSVRRKEKRDEDENKNPSHHARQIVKQVKENVGRKVGLDITNTIRSRERNELVSQFKSKKSVKVLTKVVDEYSSPGKPSTPSCSPRLKFSGTNNKTNTPTSDTKGHTFQPPKPSQLPIQPQPIKVSQKPKLQPVPTVPEQQHGHQQIHIKKCKKAATDRFGPAKLKKPPQTSDIIRNKQEEPFVRAPTACRASIPDKKCMKTPLSCGLLNITAPTLIPVKKDPSPPATKVPPKLVTDAQESKPSSQLSSYQSQLYEQETTHKPTARGNNNDNNKCSSATPITVDGAEYEYVTRILRRIGIGKDTPVSCAWWFSPSHPLDPSSFYYLEHFTTKTNALYGQLGLRCNRKLLFHLVDEILVGILKPYINFKPWVSISSIVCDRSDGMQGSELIETLCMKVKSFPCADCRELEDIDAIVSKDLTQLKLRQQCAMAFEEEGEGIVTEIERYAFETLIHETAVLILETDVGFGL</sequence>
<organism evidence="4 5">
    <name type="scientific">Cephalotus follicularis</name>
    <name type="common">Albany pitcher plant</name>
    <dbReference type="NCBI Taxonomy" id="3775"/>
    <lineage>
        <taxon>Eukaryota</taxon>
        <taxon>Viridiplantae</taxon>
        <taxon>Streptophyta</taxon>
        <taxon>Embryophyta</taxon>
        <taxon>Tracheophyta</taxon>
        <taxon>Spermatophyta</taxon>
        <taxon>Magnoliopsida</taxon>
        <taxon>eudicotyledons</taxon>
        <taxon>Gunneridae</taxon>
        <taxon>Pentapetalae</taxon>
        <taxon>rosids</taxon>
        <taxon>fabids</taxon>
        <taxon>Oxalidales</taxon>
        <taxon>Cephalotaceae</taxon>
        <taxon>Cephalotus</taxon>
    </lineage>
</organism>
<evidence type="ECO:0000259" key="3">
    <source>
        <dbReference type="Pfam" id="PF14383"/>
    </source>
</evidence>
<feature type="region of interest" description="Disordered" evidence="1">
    <location>
        <begin position="460"/>
        <end position="519"/>
    </location>
</feature>
<dbReference type="PANTHER" id="PTHR37751">
    <property type="entry name" value="LOW PROTEIN: M-PHASE INDUCER PHOSPHATASE-LIKE PROTEIN"/>
    <property type="match status" value="1"/>
</dbReference>
<evidence type="ECO:0000313" key="5">
    <source>
        <dbReference type="Proteomes" id="UP000187406"/>
    </source>
</evidence>
<name>A0A1Q3B1J8_CEPFO</name>
<dbReference type="Proteomes" id="UP000187406">
    <property type="component" value="Unassembled WGS sequence"/>
</dbReference>
<feature type="region of interest" description="Disordered" evidence="1">
    <location>
        <begin position="1"/>
        <end position="36"/>
    </location>
</feature>
<dbReference type="Pfam" id="PF14309">
    <property type="entry name" value="DUF4378"/>
    <property type="match status" value="1"/>
</dbReference>
<dbReference type="FunCoup" id="A0A1Q3B1J8">
    <property type="interactions" value="334"/>
</dbReference>
<comment type="caution">
    <text evidence="4">The sequence shown here is derived from an EMBL/GenBank/DDBJ whole genome shotgun (WGS) entry which is preliminary data.</text>
</comment>
<feature type="region of interest" description="Disordered" evidence="1">
    <location>
        <begin position="113"/>
        <end position="132"/>
    </location>
</feature>
<feature type="compositionally biased region" description="Polar residues" evidence="1">
    <location>
        <begin position="331"/>
        <end position="343"/>
    </location>
</feature>
<dbReference type="OrthoDB" id="1939700at2759"/>
<dbReference type="InterPro" id="IPR032795">
    <property type="entry name" value="DUF3741-assoc"/>
</dbReference>
<evidence type="ECO:0000259" key="2">
    <source>
        <dbReference type="Pfam" id="PF14309"/>
    </source>
</evidence>
<reference evidence="5" key="1">
    <citation type="submission" date="2016-04" db="EMBL/GenBank/DDBJ databases">
        <title>Cephalotus genome sequencing.</title>
        <authorList>
            <person name="Fukushima K."/>
            <person name="Hasebe M."/>
            <person name="Fang X."/>
        </authorList>
    </citation>
    <scope>NUCLEOTIDE SEQUENCE [LARGE SCALE GENOMIC DNA]</scope>
    <source>
        <strain evidence="5">cv. St1</strain>
    </source>
</reference>